<organism evidence="3 4">
    <name type="scientific">Solemya pervernicosa gill symbiont</name>
    <dbReference type="NCBI Taxonomy" id="642797"/>
    <lineage>
        <taxon>Bacteria</taxon>
        <taxon>Pseudomonadati</taxon>
        <taxon>Pseudomonadota</taxon>
        <taxon>Gammaproteobacteria</taxon>
        <taxon>sulfur-oxidizing symbionts</taxon>
    </lineage>
</organism>
<sequence>MTTRLLPLIALLALSTSVTAQPPELEPVPEPPALPSSVESGETLEPEITIRTRGDETVKEYRVNGHLYMVKITPMKGVTYYLVDTDGDGRLDRRSEGLENDMVIPGWVLMRW</sequence>
<feature type="compositionally biased region" description="Pro residues" evidence="1">
    <location>
        <begin position="24"/>
        <end position="34"/>
    </location>
</feature>
<dbReference type="Pfam" id="PF11191">
    <property type="entry name" value="DUF2782"/>
    <property type="match status" value="1"/>
</dbReference>
<dbReference type="AlphaFoldDB" id="A0A1T2L4M6"/>
<dbReference type="Proteomes" id="UP000191110">
    <property type="component" value="Unassembled WGS sequence"/>
</dbReference>
<dbReference type="EMBL" id="MPRL01000035">
    <property type="protein sequence ID" value="OOZ40024.1"/>
    <property type="molecule type" value="Genomic_DNA"/>
</dbReference>
<accession>A0A1T2L4M6</accession>
<keyword evidence="2" id="KW-0732">Signal</keyword>
<feature type="signal peptide" evidence="2">
    <location>
        <begin position="1"/>
        <end position="20"/>
    </location>
</feature>
<dbReference type="OrthoDB" id="5296182at2"/>
<reference evidence="3 4" key="1">
    <citation type="submission" date="2016-11" db="EMBL/GenBank/DDBJ databases">
        <title>Mixed transmission modes and dynamic genome evolution in an obligate animal-bacterial symbiosis.</title>
        <authorList>
            <person name="Russell S.L."/>
            <person name="Corbett-Detig R.B."/>
            <person name="Cavanaugh C.M."/>
        </authorList>
    </citation>
    <scope>NUCLEOTIDE SEQUENCE [LARGE SCALE GENOMIC DNA]</scope>
    <source>
        <strain evidence="3">Sveles-Q1</strain>
    </source>
</reference>
<dbReference type="Gene3D" id="2.20.130.30">
    <property type="entry name" value="Protein of unknown function DUF2782"/>
    <property type="match status" value="1"/>
</dbReference>
<evidence type="ECO:0000313" key="3">
    <source>
        <dbReference type="EMBL" id="OOZ40024.1"/>
    </source>
</evidence>
<dbReference type="RefSeq" id="WP_078483809.1">
    <property type="nucleotide sequence ID" value="NZ_MPRL01000035.1"/>
</dbReference>
<evidence type="ECO:0000256" key="1">
    <source>
        <dbReference type="SAM" id="MobiDB-lite"/>
    </source>
</evidence>
<comment type="caution">
    <text evidence="3">The sequence shown here is derived from an EMBL/GenBank/DDBJ whole genome shotgun (WGS) entry which is preliminary data.</text>
</comment>
<feature type="chain" id="PRO_5012436552" description="DUF2782 domain-containing protein" evidence="2">
    <location>
        <begin position="21"/>
        <end position="112"/>
    </location>
</feature>
<dbReference type="InterPro" id="IPR021357">
    <property type="entry name" value="DUF2782"/>
</dbReference>
<evidence type="ECO:0000256" key="2">
    <source>
        <dbReference type="SAM" id="SignalP"/>
    </source>
</evidence>
<evidence type="ECO:0000313" key="4">
    <source>
        <dbReference type="Proteomes" id="UP000191110"/>
    </source>
</evidence>
<proteinExistence type="predicted"/>
<keyword evidence="4" id="KW-1185">Reference proteome</keyword>
<evidence type="ECO:0008006" key="5">
    <source>
        <dbReference type="Google" id="ProtNLM"/>
    </source>
</evidence>
<protein>
    <recommendedName>
        <fullName evidence="5">DUF2782 domain-containing protein</fullName>
    </recommendedName>
</protein>
<feature type="region of interest" description="Disordered" evidence="1">
    <location>
        <begin position="21"/>
        <end position="46"/>
    </location>
</feature>
<gene>
    <name evidence="3" type="ORF">BOW53_09310</name>
</gene>
<name>A0A1T2L4M6_9GAMM</name>